<sequence>MLTTRISIASTSNLHAYGKTYPARMKADSIEFEPELTHRSAFRLPSTRSSSPSSSRSLGIVLSNVNLFKDMYGHGGVYGYGTRVREEGMAECRARGCRGLWAGTSRRRAALVNSARVTRRTARALSEPENGDYPASASEPAAALARIPRVRRAGEFGPRTPPQLASSCAGMERTRRRAGTVSAASASECALDSSGAAYAGATRARVVEGVAERGGRGERARRACDTPSRAHSARCGGV</sequence>
<protein>
    <submittedName>
        <fullName evidence="2">Uncharacterized protein</fullName>
    </submittedName>
</protein>
<dbReference type="EMBL" id="JARJCM010000196">
    <property type="protein sequence ID" value="KAJ7023036.1"/>
    <property type="molecule type" value="Genomic_DNA"/>
</dbReference>
<name>A0AAD6SAB9_9AGAR</name>
<feature type="compositionally biased region" description="Basic and acidic residues" evidence="1">
    <location>
        <begin position="212"/>
        <end position="224"/>
    </location>
</feature>
<keyword evidence="3" id="KW-1185">Reference proteome</keyword>
<feature type="region of interest" description="Disordered" evidence="1">
    <location>
        <begin position="212"/>
        <end position="238"/>
    </location>
</feature>
<feature type="region of interest" description="Disordered" evidence="1">
    <location>
        <begin position="154"/>
        <end position="173"/>
    </location>
</feature>
<comment type="caution">
    <text evidence="2">The sequence shown here is derived from an EMBL/GenBank/DDBJ whole genome shotgun (WGS) entry which is preliminary data.</text>
</comment>
<evidence type="ECO:0000313" key="2">
    <source>
        <dbReference type="EMBL" id="KAJ7023036.1"/>
    </source>
</evidence>
<dbReference type="AlphaFoldDB" id="A0AAD6SAB9"/>
<proteinExistence type="predicted"/>
<evidence type="ECO:0000313" key="3">
    <source>
        <dbReference type="Proteomes" id="UP001218188"/>
    </source>
</evidence>
<accession>A0AAD6SAB9</accession>
<gene>
    <name evidence="2" type="ORF">C8F04DRAFT_1193853</name>
</gene>
<organism evidence="2 3">
    <name type="scientific">Mycena alexandri</name>
    <dbReference type="NCBI Taxonomy" id="1745969"/>
    <lineage>
        <taxon>Eukaryota</taxon>
        <taxon>Fungi</taxon>
        <taxon>Dikarya</taxon>
        <taxon>Basidiomycota</taxon>
        <taxon>Agaricomycotina</taxon>
        <taxon>Agaricomycetes</taxon>
        <taxon>Agaricomycetidae</taxon>
        <taxon>Agaricales</taxon>
        <taxon>Marasmiineae</taxon>
        <taxon>Mycenaceae</taxon>
        <taxon>Mycena</taxon>
    </lineage>
</organism>
<evidence type="ECO:0000256" key="1">
    <source>
        <dbReference type="SAM" id="MobiDB-lite"/>
    </source>
</evidence>
<dbReference type="Proteomes" id="UP001218188">
    <property type="component" value="Unassembled WGS sequence"/>
</dbReference>
<reference evidence="2" key="1">
    <citation type="submission" date="2023-03" db="EMBL/GenBank/DDBJ databases">
        <title>Massive genome expansion in bonnet fungi (Mycena s.s.) driven by repeated elements and novel gene families across ecological guilds.</title>
        <authorList>
            <consortium name="Lawrence Berkeley National Laboratory"/>
            <person name="Harder C.B."/>
            <person name="Miyauchi S."/>
            <person name="Viragh M."/>
            <person name="Kuo A."/>
            <person name="Thoen E."/>
            <person name="Andreopoulos B."/>
            <person name="Lu D."/>
            <person name="Skrede I."/>
            <person name="Drula E."/>
            <person name="Henrissat B."/>
            <person name="Morin E."/>
            <person name="Kohler A."/>
            <person name="Barry K."/>
            <person name="LaButti K."/>
            <person name="Morin E."/>
            <person name="Salamov A."/>
            <person name="Lipzen A."/>
            <person name="Mereny Z."/>
            <person name="Hegedus B."/>
            <person name="Baldrian P."/>
            <person name="Stursova M."/>
            <person name="Weitz H."/>
            <person name="Taylor A."/>
            <person name="Grigoriev I.V."/>
            <person name="Nagy L.G."/>
            <person name="Martin F."/>
            <person name="Kauserud H."/>
        </authorList>
    </citation>
    <scope>NUCLEOTIDE SEQUENCE</scope>
    <source>
        <strain evidence="2">CBHHK200</strain>
    </source>
</reference>